<dbReference type="EMBL" id="CAAKMV010000066">
    <property type="protein sequence ID" value="VIO53419.1"/>
    <property type="molecule type" value="Genomic_DNA"/>
</dbReference>
<reference evidence="1" key="2">
    <citation type="submission" date="2021-03" db="EMBL/GenBank/DDBJ databases">
        <authorList>
            <person name="Alouane T."/>
            <person name="Langin T."/>
            <person name="Bonhomme L."/>
        </authorList>
    </citation>
    <scope>NUCLEOTIDE SEQUENCE</scope>
    <source>
        <strain evidence="1">MDC_Fg202</strain>
    </source>
</reference>
<protein>
    <submittedName>
        <fullName evidence="2">Uncharacterized protein</fullName>
    </submittedName>
</protein>
<accession>A0A4E9EB35</accession>
<evidence type="ECO:0000313" key="2">
    <source>
        <dbReference type="EMBL" id="VIO53419.1"/>
    </source>
</evidence>
<reference evidence="2" key="1">
    <citation type="submission" date="2019-04" db="EMBL/GenBank/DDBJ databases">
        <authorList>
            <person name="Melise S."/>
            <person name="Noan J."/>
            <person name="Okalmin O."/>
        </authorList>
    </citation>
    <scope>NUCLEOTIDE SEQUENCE</scope>
    <source>
        <strain evidence="2">FN9</strain>
    </source>
</reference>
<dbReference type="AlphaFoldDB" id="A0A4E9EB35"/>
<sequence length="83" mass="9326">MESPLSSKTTSEVSRPVVGHWAIEGFGTLSRNIYQADRSYALAVRLPIVSPTRGQRHLNECMGILEHQRESSQVTNIIGMNEW</sequence>
<evidence type="ECO:0000313" key="1">
    <source>
        <dbReference type="EMBL" id="CAG1990926.1"/>
    </source>
</evidence>
<dbReference type="EMBL" id="CAJPIJ010000148">
    <property type="protein sequence ID" value="CAG1990926.1"/>
    <property type="molecule type" value="Genomic_DNA"/>
</dbReference>
<gene>
    <name evidence="2" type="ORF">FUG_LOCUS89204</name>
    <name evidence="1" type="ORF">MDCFG202_LOCUS335313</name>
</gene>
<organism evidence="2">
    <name type="scientific">Gibberella zeae</name>
    <name type="common">Wheat head blight fungus</name>
    <name type="synonym">Fusarium graminearum</name>
    <dbReference type="NCBI Taxonomy" id="5518"/>
    <lineage>
        <taxon>Eukaryota</taxon>
        <taxon>Fungi</taxon>
        <taxon>Dikarya</taxon>
        <taxon>Ascomycota</taxon>
        <taxon>Pezizomycotina</taxon>
        <taxon>Sordariomycetes</taxon>
        <taxon>Hypocreomycetidae</taxon>
        <taxon>Hypocreales</taxon>
        <taxon>Nectriaceae</taxon>
        <taxon>Fusarium</taxon>
    </lineage>
</organism>
<name>A0A4E9EB35_GIBZA</name>
<proteinExistence type="predicted"/>
<dbReference type="Proteomes" id="UP000746612">
    <property type="component" value="Unassembled WGS sequence"/>
</dbReference>